<feature type="transmembrane region" description="Helical" evidence="1">
    <location>
        <begin position="59"/>
        <end position="80"/>
    </location>
</feature>
<dbReference type="KEGG" id="muh:HYN43_010030"/>
<dbReference type="AlphaFoldDB" id="A0A494VKD2"/>
<dbReference type="Proteomes" id="UP000270046">
    <property type="component" value="Chromosome"/>
</dbReference>
<sequence length="218" mass="25607">MSIPFKTRELYPEEVRLLKTFKAQRETDGFSKIRYYHFLIAALLGGCFTYLAVLTQDSFWVLPFGTIAVFAFAFIVFTPYEIYKWKKKNGNLLNELNIRIDKGTVDTFIINAKRIAVVKEYDDEGDLFIIEYEPDKLIYLWDYDYNLQKRFPCLEFEIYEESFSKLSGRQVYPLSERIAPIVIEKNAKRNYLDKFGVPGNLEIVEINFDKLVADYADA</sequence>
<keyword evidence="3" id="KW-1185">Reference proteome</keyword>
<keyword evidence="1" id="KW-0812">Transmembrane</keyword>
<dbReference type="OrthoDB" id="667178at2"/>
<evidence type="ECO:0000256" key="1">
    <source>
        <dbReference type="SAM" id="Phobius"/>
    </source>
</evidence>
<protein>
    <submittedName>
        <fullName evidence="2">Uncharacterized protein</fullName>
    </submittedName>
</protein>
<evidence type="ECO:0000313" key="3">
    <source>
        <dbReference type="Proteomes" id="UP000270046"/>
    </source>
</evidence>
<proteinExistence type="predicted"/>
<reference evidence="2 3" key="1">
    <citation type="submission" date="2018-10" db="EMBL/GenBank/DDBJ databases">
        <title>Genome sequencing of Mucilaginibacter sp. HYN0043.</title>
        <authorList>
            <person name="Kim M."/>
            <person name="Yi H."/>
        </authorList>
    </citation>
    <scope>NUCLEOTIDE SEQUENCE [LARGE SCALE GENOMIC DNA]</scope>
    <source>
        <strain evidence="2 3">HYN0043</strain>
    </source>
</reference>
<gene>
    <name evidence="2" type="ORF">HYN43_010030</name>
</gene>
<accession>A0A494VKD2</accession>
<evidence type="ECO:0000313" key="2">
    <source>
        <dbReference type="EMBL" id="AYL95607.1"/>
    </source>
</evidence>
<dbReference type="RefSeq" id="WP_119411565.1">
    <property type="nucleotide sequence ID" value="NZ_CP032869.1"/>
</dbReference>
<name>A0A494VKD2_9SPHI</name>
<keyword evidence="1" id="KW-0472">Membrane</keyword>
<keyword evidence="1" id="KW-1133">Transmembrane helix</keyword>
<dbReference type="EMBL" id="CP032869">
    <property type="protein sequence ID" value="AYL95607.1"/>
    <property type="molecule type" value="Genomic_DNA"/>
</dbReference>
<organism evidence="2 3">
    <name type="scientific">Mucilaginibacter celer</name>
    <dbReference type="NCBI Taxonomy" id="2305508"/>
    <lineage>
        <taxon>Bacteria</taxon>
        <taxon>Pseudomonadati</taxon>
        <taxon>Bacteroidota</taxon>
        <taxon>Sphingobacteriia</taxon>
        <taxon>Sphingobacteriales</taxon>
        <taxon>Sphingobacteriaceae</taxon>
        <taxon>Mucilaginibacter</taxon>
    </lineage>
</organism>
<feature type="transmembrane region" description="Helical" evidence="1">
    <location>
        <begin position="35"/>
        <end position="53"/>
    </location>
</feature>